<keyword evidence="3" id="KW-1185">Reference proteome</keyword>
<dbReference type="Proteomes" id="UP000293331">
    <property type="component" value="Unassembled WGS sequence"/>
</dbReference>
<protein>
    <submittedName>
        <fullName evidence="2">DUF2281 domain-containing protein</fullName>
    </submittedName>
</protein>
<dbReference type="Pfam" id="PF10047">
    <property type="entry name" value="DUF2281"/>
    <property type="match status" value="1"/>
</dbReference>
<gene>
    <name evidence="2" type="ORF">EWM62_18745</name>
</gene>
<accession>A0A4V1ZBC5</accession>
<evidence type="ECO:0000259" key="1">
    <source>
        <dbReference type="Pfam" id="PF10047"/>
    </source>
</evidence>
<proteinExistence type="predicted"/>
<dbReference type="InterPro" id="IPR018739">
    <property type="entry name" value="DUF2281"/>
</dbReference>
<dbReference type="RefSeq" id="WP_129878216.1">
    <property type="nucleotide sequence ID" value="NZ_SEWG01000011.1"/>
</dbReference>
<organism evidence="2 3">
    <name type="scientific">Mucilaginibacter terrigena</name>
    <dbReference type="NCBI Taxonomy" id="2492395"/>
    <lineage>
        <taxon>Bacteria</taxon>
        <taxon>Pseudomonadati</taxon>
        <taxon>Bacteroidota</taxon>
        <taxon>Sphingobacteriia</taxon>
        <taxon>Sphingobacteriales</taxon>
        <taxon>Sphingobacteriaceae</taxon>
        <taxon>Mucilaginibacter</taxon>
    </lineage>
</organism>
<feature type="domain" description="DUF2281" evidence="1">
    <location>
        <begin position="5"/>
        <end position="72"/>
    </location>
</feature>
<comment type="caution">
    <text evidence="2">The sequence shown here is derived from an EMBL/GenBank/DDBJ whole genome shotgun (WGS) entry which is preliminary data.</text>
</comment>
<dbReference type="EMBL" id="SEWG01000011">
    <property type="protein sequence ID" value="RYU85876.1"/>
    <property type="molecule type" value="Genomic_DNA"/>
</dbReference>
<evidence type="ECO:0000313" key="2">
    <source>
        <dbReference type="EMBL" id="RYU85876.1"/>
    </source>
</evidence>
<dbReference type="OrthoDB" id="9801704at2"/>
<reference evidence="2 3" key="1">
    <citation type="submission" date="2019-02" db="EMBL/GenBank/DDBJ databases">
        <title>Bacterial novel species Mucilaginibacter sp. 17JY9-4 isolated from soil.</title>
        <authorList>
            <person name="Jung H.-Y."/>
        </authorList>
    </citation>
    <scope>NUCLEOTIDE SEQUENCE [LARGE SCALE GENOMIC DNA]</scope>
    <source>
        <strain evidence="2 3">17JY9-4</strain>
    </source>
</reference>
<sequence length="73" mass="8273">MNTKELINKINHLPSDLKTDLNDYLTFLNAHGIIDKIKQSQKKIQPGFGGGKGIFGAMSENFNEPLEDFKDYM</sequence>
<name>A0A4V1ZBC5_9SPHI</name>
<dbReference type="AlphaFoldDB" id="A0A4V1ZBC5"/>
<evidence type="ECO:0000313" key="3">
    <source>
        <dbReference type="Proteomes" id="UP000293331"/>
    </source>
</evidence>